<name>A0ACB0ZSP8_MELEN</name>
<keyword evidence="2" id="KW-1185">Reference proteome</keyword>
<accession>A0ACB0ZSP8</accession>
<evidence type="ECO:0000313" key="1">
    <source>
        <dbReference type="EMBL" id="CAK5082170.1"/>
    </source>
</evidence>
<gene>
    <name evidence="1" type="ORF">MENTE1834_LOCUS29427</name>
</gene>
<dbReference type="EMBL" id="CAVMJV010000046">
    <property type="protein sequence ID" value="CAK5082170.1"/>
    <property type="molecule type" value="Genomic_DNA"/>
</dbReference>
<protein>
    <submittedName>
        <fullName evidence="1">Uncharacterized protein</fullName>
    </submittedName>
</protein>
<organism evidence="1 2">
    <name type="scientific">Meloidogyne enterolobii</name>
    <name type="common">Root-knot nematode worm</name>
    <name type="synonym">Meloidogyne mayaguensis</name>
    <dbReference type="NCBI Taxonomy" id="390850"/>
    <lineage>
        <taxon>Eukaryota</taxon>
        <taxon>Metazoa</taxon>
        <taxon>Ecdysozoa</taxon>
        <taxon>Nematoda</taxon>
        <taxon>Chromadorea</taxon>
        <taxon>Rhabditida</taxon>
        <taxon>Tylenchina</taxon>
        <taxon>Tylenchomorpha</taxon>
        <taxon>Tylenchoidea</taxon>
        <taxon>Meloidogynidae</taxon>
        <taxon>Meloidogyninae</taxon>
        <taxon>Meloidogyne</taxon>
    </lineage>
</organism>
<proteinExistence type="predicted"/>
<dbReference type="Proteomes" id="UP001497535">
    <property type="component" value="Unassembled WGS sequence"/>
</dbReference>
<sequence length="61" mass="7288">MCVFNIKSSKKKDFPVPKMLFPFCRTQKKRRLFFSDIFSVFSRFSVLFSLREIGSGRFPEK</sequence>
<evidence type="ECO:0000313" key="2">
    <source>
        <dbReference type="Proteomes" id="UP001497535"/>
    </source>
</evidence>
<comment type="caution">
    <text evidence="1">The sequence shown here is derived from an EMBL/GenBank/DDBJ whole genome shotgun (WGS) entry which is preliminary data.</text>
</comment>
<reference evidence="1" key="1">
    <citation type="submission" date="2023-11" db="EMBL/GenBank/DDBJ databases">
        <authorList>
            <person name="Poullet M."/>
        </authorList>
    </citation>
    <scope>NUCLEOTIDE SEQUENCE</scope>
    <source>
        <strain evidence="1">E1834</strain>
    </source>
</reference>